<name>A0AAW2F9W6_9HYME</name>
<organism evidence="7 8">
    <name type="scientific">Cardiocondyla obscurior</name>
    <dbReference type="NCBI Taxonomy" id="286306"/>
    <lineage>
        <taxon>Eukaryota</taxon>
        <taxon>Metazoa</taxon>
        <taxon>Ecdysozoa</taxon>
        <taxon>Arthropoda</taxon>
        <taxon>Hexapoda</taxon>
        <taxon>Insecta</taxon>
        <taxon>Pterygota</taxon>
        <taxon>Neoptera</taxon>
        <taxon>Endopterygota</taxon>
        <taxon>Hymenoptera</taxon>
        <taxon>Apocrita</taxon>
        <taxon>Aculeata</taxon>
        <taxon>Formicoidea</taxon>
        <taxon>Formicidae</taxon>
        <taxon>Myrmicinae</taxon>
        <taxon>Cardiocondyla</taxon>
    </lineage>
</organism>
<evidence type="ECO:0000256" key="1">
    <source>
        <dbReference type="ARBA" id="ARBA00004651"/>
    </source>
</evidence>
<accession>A0AAW2F9W6</accession>
<evidence type="ECO:0000256" key="3">
    <source>
        <dbReference type="ARBA" id="ARBA00022692"/>
    </source>
</evidence>
<comment type="caution">
    <text evidence="7">The sequence shown here is derived from an EMBL/GenBank/DDBJ whole genome shotgun (WGS) entry which is preliminary data.</text>
</comment>
<gene>
    <name evidence="7" type="ORF">PUN28_013322</name>
</gene>
<evidence type="ECO:0000256" key="4">
    <source>
        <dbReference type="ARBA" id="ARBA00022989"/>
    </source>
</evidence>
<keyword evidence="3 6" id="KW-0812">Transmembrane</keyword>
<dbReference type="GO" id="GO:0005886">
    <property type="term" value="C:plasma membrane"/>
    <property type="evidence" value="ECO:0007669"/>
    <property type="project" value="UniProtKB-SubCell"/>
</dbReference>
<keyword evidence="5 6" id="KW-0472">Membrane</keyword>
<comment type="subcellular location">
    <subcellularLocation>
        <location evidence="1">Cell membrane</location>
        <topology evidence="1">Multi-pass membrane protein</topology>
    </subcellularLocation>
</comment>
<protein>
    <submittedName>
        <fullName evidence="7">Uncharacterized protein</fullName>
    </submittedName>
</protein>
<keyword evidence="4 6" id="KW-1133">Transmembrane helix</keyword>
<evidence type="ECO:0000313" key="8">
    <source>
        <dbReference type="Proteomes" id="UP001430953"/>
    </source>
</evidence>
<reference evidence="7 8" key="1">
    <citation type="submission" date="2023-03" db="EMBL/GenBank/DDBJ databases">
        <title>High recombination rates correlate with genetic variation in Cardiocondyla obscurior ants.</title>
        <authorList>
            <person name="Errbii M."/>
        </authorList>
    </citation>
    <scope>NUCLEOTIDE SEQUENCE [LARGE SCALE GENOMIC DNA]</scope>
    <source>
        <strain evidence="7">Alpha-2009</strain>
        <tissue evidence="7">Whole body</tissue>
    </source>
</reference>
<dbReference type="Proteomes" id="UP001430953">
    <property type="component" value="Unassembled WGS sequence"/>
</dbReference>
<proteinExistence type="predicted"/>
<dbReference type="GO" id="GO:0050909">
    <property type="term" value="P:sensory perception of taste"/>
    <property type="evidence" value="ECO:0007669"/>
    <property type="project" value="InterPro"/>
</dbReference>
<dbReference type="Pfam" id="PF08395">
    <property type="entry name" value="7tm_7"/>
    <property type="match status" value="1"/>
</dbReference>
<evidence type="ECO:0000313" key="7">
    <source>
        <dbReference type="EMBL" id="KAL0112010.1"/>
    </source>
</evidence>
<feature type="transmembrane region" description="Helical" evidence="6">
    <location>
        <begin position="117"/>
        <end position="139"/>
    </location>
</feature>
<dbReference type="InterPro" id="IPR013604">
    <property type="entry name" value="7TM_chemorcpt"/>
</dbReference>
<dbReference type="EMBL" id="JADYXP020000013">
    <property type="protein sequence ID" value="KAL0112010.1"/>
    <property type="molecule type" value="Genomic_DNA"/>
</dbReference>
<sequence length="201" mass="23264">MVIFLTNMLYVNCVCVLKTCFKSINDKLTYLQRIVVDDIKSISVYKLFCQGNLFLLLEIRTLKKQHLIVSETVHMLNMIFGLQLIIIISQIFINVTFELYTYVVRWQHGLLITLDWQFLDVFSTSMIHYLSKIILLAWACESNKNQAKEIGVTLHEILNSTTDKEIKNELHLFSLQILHCKNIFMTKGVTVDATLLTAVSN</sequence>
<dbReference type="AlphaFoldDB" id="A0AAW2F9W6"/>
<keyword evidence="2" id="KW-1003">Cell membrane</keyword>
<evidence type="ECO:0000256" key="2">
    <source>
        <dbReference type="ARBA" id="ARBA00022475"/>
    </source>
</evidence>
<feature type="transmembrane region" description="Helical" evidence="6">
    <location>
        <begin position="73"/>
        <end position="97"/>
    </location>
</feature>
<keyword evidence="8" id="KW-1185">Reference proteome</keyword>
<evidence type="ECO:0000256" key="6">
    <source>
        <dbReference type="SAM" id="Phobius"/>
    </source>
</evidence>
<evidence type="ECO:0000256" key="5">
    <source>
        <dbReference type="ARBA" id="ARBA00023136"/>
    </source>
</evidence>